<dbReference type="GeneID" id="36345896"/>
<comment type="caution">
    <text evidence="2">The sequence shown here is derived from an EMBL/GenBank/DDBJ whole genome shotgun (WGS) entry which is preliminary data.</text>
</comment>
<proteinExistence type="predicted"/>
<name>W6U1Q4_ECHGR</name>
<accession>W6U1Q4</accession>
<gene>
    <name evidence="2" type="ORF">EGR_10181</name>
</gene>
<dbReference type="Proteomes" id="UP000019149">
    <property type="component" value="Unassembled WGS sequence"/>
</dbReference>
<feature type="compositionally biased region" description="Basic and acidic residues" evidence="1">
    <location>
        <begin position="108"/>
        <end position="118"/>
    </location>
</feature>
<feature type="region of interest" description="Disordered" evidence="1">
    <location>
        <begin position="148"/>
        <end position="180"/>
    </location>
</feature>
<keyword evidence="3" id="KW-1185">Reference proteome</keyword>
<reference evidence="2 3" key="1">
    <citation type="journal article" date="2013" name="Nat. Genet.">
        <title>The genome of the hydatid tapeworm Echinococcus granulosus.</title>
        <authorList>
            <person name="Zheng H."/>
            <person name="Zhang W."/>
            <person name="Zhang L."/>
            <person name="Zhang Z."/>
            <person name="Li J."/>
            <person name="Lu G."/>
            <person name="Zhu Y."/>
            <person name="Wang Y."/>
            <person name="Huang Y."/>
            <person name="Liu J."/>
            <person name="Kang H."/>
            <person name="Chen J."/>
            <person name="Wang L."/>
            <person name="Chen A."/>
            <person name="Yu S."/>
            <person name="Gao Z."/>
            <person name="Jin L."/>
            <person name="Gu W."/>
            <person name="Wang Z."/>
            <person name="Zhao L."/>
            <person name="Shi B."/>
            <person name="Wen H."/>
            <person name="Lin R."/>
            <person name="Jones M.K."/>
            <person name="Brejova B."/>
            <person name="Vinar T."/>
            <person name="Zhao G."/>
            <person name="McManus D.P."/>
            <person name="Chen Z."/>
            <person name="Zhou Y."/>
            <person name="Wang S."/>
        </authorList>
    </citation>
    <scope>NUCLEOTIDE SEQUENCE [LARGE SCALE GENOMIC DNA]</scope>
</reference>
<dbReference type="RefSeq" id="XP_024346169.1">
    <property type="nucleotide sequence ID" value="XM_024499430.1"/>
</dbReference>
<organism evidence="2 3">
    <name type="scientific">Echinococcus granulosus</name>
    <name type="common">Hydatid tapeworm</name>
    <dbReference type="NCBI Taxonomy" id="6210"/>
    <lineage>
        <taxon>Eukaryota</taxon>
        <taxon>Metazoa</taxon>
        <taxon>Spiralia</taxon>
        <taxon>Lophotrochozoa</taxon>
        <taxon>Platyhelminthes</taxon>
        <taxon>Cestoda</taxon>
        <taxon>Eucestoda</taxon>
        <taxon>Cyclophyllidea</taxon>
        <taxon>Taeniidae</taxon>
        <taxon>Echinococcus</taxon>
        <taxon>Echinococcus granulosus group</taxon>
    </lineage>
</organism>
<protein>
    <submittedName>
        <fullName evidence="2">Uncharacterized protein</fullName>
    </submittedName>
</protein>
<feature type="compositionally biased region" description="Basic and acidic residues" evidence="1">
    <location>
        <begin position="153"/>
        <end position="180"/>
    </location>
</feature>
<dbReference type="CTD" id="36345896"/>
<feature type="region of interest" description="Disordered" evidence="1">
    <location>
        <begin position="103"/>
        <end position="130"/>
    </location>
</feature>
<evidence type="ECO:0000256" key="1">
    <source>
        <dbReference type="SAM" id="MobiDB-lite"/>
    </source>
</evidence>
<evidence type="ECO:0000313" key="3">
    <source>
        <dbReference type="Proteomes" id="UP000019149"/>
    </source>
</evidence>
<sequence>MAKCQLSGSSYLKEASGLQVPLLVKLRLIIGRSKDKSILFCEEVLALDENRLENNWTGRSYFYLLSDGTFSPFKLTKANTASFLNQKTPQYPCACMRSFFTPKGKKKEKSDGKKDGGGKRGKANTASFLNQKTPQYPCACMRSFFTPKGKKKEKSDGKKDGGGKRGKVREREQYKWKTRS</sequence>
<dbReference type="EMBL" id="APAU02000196">
    <property type="protein sequence ID" value="EUB54973.1"/>
    <property type="molecule type" value="Genomic_DNA"/>
</dbReference>
<dbReference type="KEGG" id="egl:EGR_10181"/>
<evidence type="ECO:0000313" key="2">
    <source>
        <dbReference type="EMBL" id="EUB54973.1"/>
    </source>
</evidence>
<dbReference type="AlphaFoldDB" id="W6U1Q4"/>